<gene>
    <name evidence="3" type="primary">int</name>
    <name evidence="3" type="ORF">SOCEGT47_038770</name>
</gene>
<feature type="region of interest" description="Disordered" evidence="1">
    <location>
        <begin position="464"/>
        <end position="499"/>
    </location>
</feature>
<protein>
    <submittedName>
        <fullName evidence="3">Integrase</fullName>
    </submittedName>
</protein>
<evidence type="ECO:0000256" key="1">
    <source>
        <dbReference type="SAM" id="MobiDB-lite"/>
    </source>
</evidence>
<dbReference type="InterPro" id="IPR036397">
    <property type="entry name" value="RNaseH_sf"/>
</dbReference>
<name>A0A4P2Q271_SORCE</name>
<sequence>MSHEDTPARVRWARLRLSIIGPLLASPAVQGRLGETIAELSGRPWHHPTTGETVCFSAKTIERWYYAARSELDPFRALARKVPKHAGTHPSVTPALAAALGKQHAEHETWSYQLHYDNLCASAKQDPSLGKLPGYATICRFMKDQGLTKKKRQTRVARGEGYVPREVRSFEVEHVNGLWHLDFHKGSLKVLHPSGAWVKPVMLGVLDDASRVCCHGQWYYKENTQALVHALSQGIQKRGLPRALLDDNGSQMVAAETTEGLLRLGIVNFNTMPRTPAQNGKQESFWGPIEKRLLAMLEGVEGLTLSLLNQATQAWIEQEYHRAVHSELKETPLERYLRGPDVGRPSPGSEELRRAFRMEITRTQRKSDGTVAACGVRYEVPSAYRTLNRLRLRVARWDLSHVDLVDPRTGAHLTTLRPLDKVKNADRARRALSEPAPAPRRSGIAPHLKALMAEYAATGLPPAYLALDDGGQDGAPEDGAALDPANQDPCLESTEEALS</sequence>
<dbReference type="InterPro" id="IPR001584">
    <property type="entry name" value="Integrase_cat-core"/>
</dbReference>
<feature type="domain" description="Integrase catalytic" evidence="2">
    <location>
        <begin position="160"/>
        <end position="340"/>
    </location>
</feature>
<dbReference type="InterPro" id="IPR012337">
    <property type="entry name" value="RNaseH-like_sf"/>
</dbReference>
<dbReference type="Gene3D" id="3.30.420.10">
    <property type="entry name" value="Ribonuclease H-like superfamily/Ribonuclease H"/>
    <property type="match status" value="1"/>
</dbReference>
<dbReference type="PANTHER" id="PTHR35004">
    <property type="entry name" value="TRANSPOSASE RV3428C-RELATED"/>
    <property type="match status" value="1"/>
</dbReference>
<evidence type="ECO:0000259" key="2">
    <source>
        <dbReference type="PROSITE" id="PS50994"/>
    </source>
</evidence>
<evidence type="ECO:0000313" key="4">
    <source>
        <dbReference type="Proteomes" id="UP000295781"/>
    </source>
</evidence>
<dbReference type="EMBL" id="CP012670">
    <property type="protein sequence ID" value="AUX23354.1"/>
    <property type="molecule type" value="Genomic_DNA"/>
</dbReference>
<dbReference type="PANTHER" id="PTHR35004:SF6">
    <property type="entry name" value="TRANSPOSASE"/>
    <property type="match status" value="1"/>
</dbReference>
<dbReference type="AlphaFoldDB" id="A0A4P2Q271"/>
<reference evidence="3 4" key="1">
    <citation type="submission" date="2015-09" db="EMBL/GenBank/DDBJ databases">
        <title>Sorangium comparison.</title>
        <authorList>
            <person name="Zaburannyi N."/>
            <person name="Bunk B."/>
            <person name="Overmann J."/>
            <person name="Mueller R."/>
        </authorList>
    </citation>
    <scope>NUCLEOTIDE SEQUENCE [LARGE SCALE GENOMIC DNA]</scope>
    <source>
        <strain evidence="3 4">So ceGT47</strain>
    </source>
</reference>
<dbReference type="GO" id="GO:0003676">
    <property type="term" value="F:nucleic acid binding"/>
    <property type="evidence" value="ECO:0007669"/>
    <property type="project" value="InterPro"/>
</dbReference>
<accession>A0A4P2Q271</accession>
<evidence type="ECO:0000313" key="3">
    <source>
        <dbReference type="EMBL" id="AUX23354.1"/>
    </source>
</evidence>
<dbReference type="Proteomes" id="UP000295781">
    <property type="component" value="Chromosome"/>
</dbReference>
<dbReference type="PROSITE" id="PS50994">
    <property type="entry name" value="INTEGRASE"/>
    <property type="match status" value="1"/>
</dbReference>
<dbReference type="GO" id="GO:0015074">
    <property type="term" value="P:DNA integration"/>
    <property type="evidence" value="ECO:0007669"/>
    <property type="project" value="InterPro"/>
</dbReference>
<proteinExistence type="predicted"/>
<organism evidence="3 4">
    <name type="scientific">Sorangium cellulosum</name>
    <name type="common">Polyangium cellulosum</name>
    <dbReference type="NCBI Taxonomy" id="56"/>
    <lineage>
        <taxon>Bacteria</taxon>
        <taxon>Pseudomonadati</taxon>
        <taxon>Myxococcota</taxon>
        <taxon>Polyangia</taxon>
        <taxon>Polyangiales</taxon>
        <taxon>Polyangiaceae</taxon>
        <taxon>Sorangium</taxon>
    </lineage>
</organism>
<dbReference type="SUPFAM" id="SSF53098">
    <property type="entry name" value="Ribonuclease H-like"/>
    <property type="match status" value="1"/>
</dbReference>